<sequence>MSSTQKLLFLGATGYIGGTVLWWLLQHPRATDLEITAFVRDANKAKKLKAFGVLPVVGDNSNLDLLQALARDADVVFSIASADSNDVPAMKAMLAGAKSRFESTGRPISYIHMSGAGAVADPVNGAHPDSPTWDDLNEAQMATIAPTQLNRPVDLELLHADDEGELHPFPRSVSYIILTTPVWGIPAGPLVDRGIQNWQNGMLNLLVPPSIARGQGGMVGEGRNVWNTVEVNELADLYMLLYNAIMANPETAHGRVGLYFAENGVYELRELSAVIAHVLFEHGKGASPTPTSFTAEEIGPMGILIGSNTKCTASRAHALGWRPTKSTRAMFDSMPQVVMKLAGLGDST</sequence>
<evidence type="ECO:0000313" key="4">
    <source>
        <dbReference type="Proteomes" id="UP000620124"/>
    </source>
</evidence>
<keyword evidence="1" id="KW-0472">Membrane</keyword>
<dbReference type="OrthoDB" id="10262413at2759"/>
<dbReference type="InterPro" id="IPR008030">
    <property type="entry name" value="NmrA-like"/>
</dbReference>
<dbReference type="PANTHER" id="PTHR48079:SF6">
    <property type="entry name" value="NAD(P)-BINDING DOMAIN-CONTAINING PROTEIN-RELATED"/>
    <property type="match status" value="1"/>
</dbReference>
<proteinExistence type="predicted"/>
<name>A0A8H6XXX3_9AGAR</name>
<evidence type="ECO:0000256" key="1">
    <source>
        <dbReference type="SAM" id="Phobius"/>
    </source>
</evidence>
<dbReference type="Pfam" id="PF05368">
    <property type="entry name" value="NmrA"/>
    <property type="match status" value="1"/>
</dbReference>
<dbReference type="GO" id="GO:0005737">
    <property type="term" value="C:cytoplasm"/>
    <property type="evidence" value="ECO:0007669"/>
    <property type="project" value="TreeGrafter"/>
</dbReference>
<gene>
    <name evidence="3" type="ORF">MVEN_01397500</name>
</gene>
<dbReference type="Proteomes" id="UP000620124">
    <property type="component" value="Unassembled WGS sequence"/>
</dbReference>
<protein>
    <submittedName>
        <fullName evidence="3">NmrA domain-containing protein</fullName>
    </submittedName>
</protein>
<evidence type="ECO:0000259" key="2">
    <source>
        <dbReference type="Pfam" id="PF05368"/>
    </source>
</evidence>
<dbReference type="PANTHER" id="PTHR48079">
    <property type="entry name" value="PROTEIN YEEZ"/>
    <property type="match status" value="1"/>
</dbReference>
<accession>A0A8H6XXX3</accession>
<dbReference type="InterPro" id="IPR036291">
    <property type="entry name" value="NAD(P)-bd_dom_sf"/>
</dbReference>
<organism evidence="3 4">
    <name type="scientific">Mycena venus</name>
    <dbReference type="NCBI Taxonomy" id="2733690"/>
    <lineage>
        <taxon>Eukaryota</taxon>
        <taxon>Fungi</taxon>
        <taxon>Dikarya</taxon>
        <taxon>Basidiomycota</taxon>
        <taxon>Agaricomycotina</taxon>
        <taxon>Agaricomycetes</taxon>
        <taxon>Agaricomycetidae</taxon>
        <taxon>Agaricales</taxon>
        <taxon>Marasmiineae</taxon>
        <taxon>Mycenaceae</taxon>
        <taxon>Mycena</taxon>
    </lineage>
</organism>
<keyword evidence="1" id="KW-1133">Transmembrane helix</keyword>
<dbReference type="InterPro" id="IPR051783">
    <property type="entry name" value="NAD(P)-dependent_oxidoreduct"/>
</dbReference>
<dbReference type="Gene3D" id="3.40.50.720">
    <property type="entry name" value="NAD(P)-binding Rossmann-like Domain"/>
    <property type="match status" value="1"/>
</dbReference>
<keyword evidence="4" id="KW-1185">Reference proteome</keyword>
<dbReference type="AlphaFoldDB" id="A0A8H6XXX3"/>
<keyword evidence="1" id="KW-0812">Transmembrane</keyword>
<evidence type="ECO:0000313" key="3">
    <source>
        <dbReference type="EMBL" id="KAF7348779.1"/>
    </source>
</evidence>
<dbReference type="SUPFAM" id="SSF51735">
    <property type="entry name" value="NAD(P)-binding Rossmann-fold domains"/>
    <property type="match status" value="1"/>
</dbReference>
<dbReference type="GO" id="GO:0004029">
    <property type="term" value="F:aldehyde dehydrogenase (NAD+) activity"/>
    <property type="evidence" value="ECO:0007669"/>
    <property type="project" value="TreeGrafter"/>
</dbReference>
<dbReference type="EMBL" id="JACAZI010000011">
    <property type="protein sequence ID" value="KAF7348779.1"/>
    <property type="molecule type" value="Genomic_DNA"/>
</dbReference>
<reference evidence="3" key="1">
    <citation type="submission" date="2020-05" db="EMBL/GenBank/DDBJ databases">
        <title>Mycena genomes resolve the evolution of fungal bioluminescence.</title>
        <authorList>
            <person name="Tsai I.J."/>
        </authorList>
    </citation>
    <scope>NUCLEOTIDE SEQUENCE</scope>
    <source>
        <strain evidence="3">CCC161011</strain>
    </source>
</reference>
<feature type="domain" description="NmrA-like" evidence="2">
    <location>
        <begin position="4"/>
        <end position="99"/>
    </location>
</feature>
<comment type="caution">
    <text evidence="3">The sequence shown here is derived from an EMBL/GenBank/DDBJ whole genome shotgun (WGS) entry which is preliminary data.</text>
</comment>
<feature type="transmembrane region" description="Helical" evidence="1">
    <location>
        <begin position="7"/>
        <end position="25"/>
    </location>
</feature>